<evidence type="ECO:0000259" key="1">
    <source>
        <dbReference type="Pfam" id="PF00717"/>
    </source>
</evidence>
<protein>
    <submittedName>
        <fullName evidence="2">DNA polymerase V</fullName>
    </submittedName>
</protein>
<dbReference type="Proteomes" id="UP000290975">
    <property type="component" value="Unassembled WGS sequence"/>
</dbReference>
<feature type="domain" description="Peptidase S24/S26A/S26B/S26C" evidence="1">
    <location>
        <begin position="71"/>
        <end position="182"/>
    </location>
</feature>
<dbReference type="InterPro" id="IPR039418">
    <property type="entry name" value="LexA-like"/>
</dbReference>
<dbReference type="PANTHER" id="PTHR33516">
    <property type="entry name" value="LEXA REPRESSOR"/>
    <property type="match status" value="1"/>
</dbReference>
<dbReference type="Pfam" id="PF00717">
    <property type="entry name" value="Peptidase_S24"/>
    <property type="match status" value="1"/>
</dbReference>
<evidence type="ECO:0000313" key="3">
    <source>
        <dbReference type="Proteomes" id="UP000290975"/>
    </source>
</evidence>
<comment type="caution">
    <text evidence="2">The sequence shown here is derived from an EMBL/GenBank/DDBJ whole genome shotgun (WGS) entry which is preliminary data.</text>
</comment>
<proteinExistence type="predicted"/>
<keyword evidence="3" id="KW-1185">Reference proteome</keyword>
<name>A0A401J8C2_SPHXE</name>
<dbReference type="SUPFAM" id="SSF51306">
    <property type="entry name" value="LexA/Signal peptidase"/>
    <property type="match status" value="1"/>
</dbReference>
<dbReference type="AlphaFoldDB" id="A0A401J8C2"/>
<organism evidence="2 3">
    <name type="scientific">Sphingobium xenophagum</name>
    <dbReference type="NCBI Taxonomy" id="121428"/>
    <lineage>
        <taxon>Bacteria</taxon>
        <taxon>Pseudomonadati</taxon>
        <taxon>Pseudomonadota</taxon>
        <taxon>Alphaproteobacteria</taxon>
        <taxon>Sphingomonadales</taxon>
        <taxon>Sphingomonadaceae</taxon>
        <taxon>Sphingobium</taxon>
    </lineage>
</organism>
<dbReference type="EMBL" id="BBQY01000052">
    <property type="protein sequence ID" value="GBH32922.1"/>
    <property type="molecule type" value="Genomic_DNA"/>
</dbReference>
<reference evidence="2 3" key="1">
    <citation type="submission" date="2014-12" db="EMBL/GenBank/DDBJ databases">
        <title>Whole genome sequencing of Sphingobium xenophagum OW59.</title>
        <authorList>
            <person name="Ohta Y."/>
            <person name="Nishi S."/>
            <person name="Hatada Y."/>
        </authorList>
    </citation>
    <scope>NUCLEOTIDE SEQUENCE [LARGE SCALE GENOMIC DNA]</scope>
    <source>
        <strain evidence="2 3">OW59</strain>
    </source>
</reference>
<dbReference type="Gene3D" id="2.10.109.10">
    <property type="entry name" value="Umud Fragment, subunit A"/>
    <property type="match status" value="1"/>
</dbReference>
<dbReference type="InterPro" id="IPR036286">
    <property type="entry name" value="LexA/Signal_pep-like_sf"/>
</dbReference>
<dbReference type="InterPro" id="IPR050077">
    <property type="entry name" value="LexA_repressor"/>
</dbReference>
<sequence length="191" mass="21005">MESGRGAPAEVKESDAIVEKRRTANKACSQYVPMRVMREQETGILNMMLPTAQPVPLADMAPGLRLRPIGVAGAGFPSPAQDWEEDAINLAELLRLNRAGSFVFRIDGSSMVDAGIADRDVVVVDRDVTPRSGDIVIAIVAGGFVCRQLVYRGRVPYLEARNSRQSYPEQMADDQTEIWGVVRAGVRDYQR</sequence>
<dbReference type="PANTHER" id="PTHR33516:SF2">
    <property type="entry name" value="LEXA REPRESSOR-RELATED"/>
    <property type="match status" value="1"/>
</dbReference>
<evidence type="ECO:0000313" key="2">
    <source>
        <dbReference type="EMBL" id="GBH32922.1"/>
    </source>
</evidence>
<dbReference type="InterPro" id="IPR015927">
    <property type="entry name" value="Peptidase_S24_S26A/B/C"/>
</dbReference>
<gene>
    <name evidence="2" type="ORF">MBESOW_P4152</name>
</gene>
<accession>A0A401J8C2</accession>
<dbReference type="CDD" id="cd06529">
    <property type="entry name" value="S24_LexA-like"/>
    <property type="match status" value="1"/>
</dbReference>